<name>A0A058ZL86_9RHOB</name>
<sequence>MYTVLVSGRKVRGLGATVTALGGARRQCRSAKSTPGNTASKVFHKKGAVFVLSVWDNQEAAAAFTPEMPEAQTISYPSLRLPTSAQAAESWFEELNAE</sequence>
<accession>A0A058ZL86</accession>
<gene>
    <name evidence="1" type="ORF">ATO10_09043</name>
</gene>
<organism evidence="1 2">
    <name type="scientific">Actibacterium atlanticum</name>
    <dbReference type="NCBI Taxonomy" id="1461693"/>
    <lineage>
        <taxon>Bacteria</taxon>
        <taxon>Pseudomonadati</taxon>
        <taxon>Pseudomonadota</taxon>
        <taxon>Alphaproteobacteria</taxon>
        <taxon>Rhodobacterales</taxon>
        <taxon>Roseobacteraceae</taxon>
        <taxon>Actibacterium</taxon>
    </lineage>
</organism>
<dbReference type="AlphaFoldDB" id="A0A058ZL86"/>
<comment type="caution">
    <text evidence="1">The sequence shown here is derived from an EMBL/GenBank/DDBJ whole genome shotgun (WGS) entry which is preliminary data.</text>
</comment>
<proteinExistence type="predicted"/>
<dbReference type="EMBL" id="AQQY01000005">
    <property type="protein sequence ID" value="KCV81980.1"/>
    <property type="molecule type" value="Genomic_DNA"/>
</dbReference>
<keyword evidence="2" id="KW-1185">Reference proteome</keyword>
<dbReference type="Proteomes" id="UP000024836">
    <property type="component" value="Unassembled WGS sequence"/>
</dbReference>
<evidence type="ECO:0000313" key="2">
    <source>
        <dbReference type="Proteomes" id="UP000024836"/>
    </source>
</evidence>
<dbReference type="RefSeq" id="WP_035250739.1">
    <property type="nucleotide sequence ID" value="NZ_AQQY01000005.1"/>
</dbReference>
<dbReference type="STRING" id="1461693.ATO10_09043"/>
<reference evidence="1 2" key="1">
    <citation type="submission" date="2013-04" db="EMBL/GenBank/DDBJ databases">
        <title>Shimia sp. 22II-S11-Z10 Genome Sequencing.</title>
        <authorList>
            <person name="Lai Q."/>
            <person name="Li G."/>
            <person name="Shao Z."/>
        </authorList>
    </citation>
    <scope>NUCLEOTIDE SEQUENCE [LARGE SCALE GENOMIC DNA]</scope>
    <source>
        <strain evidence="2">22II-S11-Z10</strain>
    </source>
</reference>
<protein>
    <recommendedName>
        <fullName evidence="3">ABM domain-containing protein</fullName>
    </recommendedName>
</protein>
<evidence type="ECO:0008006" key="3">
    <source>
        <dbReference type="Google" id="ProtNLM"/>
    </source>
</evidence>
<evidence type="ECO:0000313" key="1">
    <source>
        <dbReference type="EMBL" id="KCV81980.1"/>
    </source>
</evidence>